<dbReference type="eggNOG" id="COG0325">
    <property type="taxonomic scope" value="Bacteria"/>
</dbReference>
<keyword evidence="4" id="KW-0812">Transmembrane</keyword>
<dbReference type="PANTHER" id="PTHR10146:SF14">
    <property type="entry name" value="PYRIDOXAL PHOSPHATE HOMEOSTASIS PROTEIN"/>
    <property type="match status" value="1"/>
</dbReference>
<dbReference type="OrthoDB" id="9804072at2"/>
<protein>
    <submittedName>
        <fullName evidence="6">Pyridoxal phosphate enzyme, YggS family</fullName>
    </submittedName>
</protein>
<dbReference type="InterPro" id="IPR001608">
    <property type="entry name" value="Ala_racemase_N"/>
</dbReference>
<dbReference type="HOGENOM" id="CLU_059988_1_0_11"/>
<dbReference type="GO" id="GO:0030170">
    <property type="term" value="F:pyridoxal phosphate binding"/>
    <property type="evidence" value="ECO:0007669"/>
    <property type="project" value="InterPro"/>
</dbReference>
<comment type="similarity">
    <text evidence="3">Belongs to the pyridoxal phosphate-binding protein YggS/PROSC family.</text>
</comment>
<dbReference type="EMBL" id="ACFG01000032">
    <property type="protein sequence ID" value="EEH63534.1"/>
    <property type="molecule type" value="Genomic_DNA"/>
</dbReference>
<accession>C0W145</accession>
<dbReference type="AlphaFoldDB" id="C0W145"/>
<feature type="transmembrane region" description="Helical" evidence="4">
    <location>
        <begin position="15"/>
        <end position="35"/>
    </location>
</feature>
<proteinExistence type="inferred from homology"/>
<keyword evidence="1 2" id="KW-0663">Pyridoxal phosphate</keyword>
<evidence type="ECO:0000256" key="1">
    <source>
        <dbReference type="ARBA" id="ARBA00022898"/>
    </source>
</evidence>
<organism evidence="6 7">
    <name type="scientific">Gleimia coleocanis DSM 15436</name>
    <dbReference type="NCBI Taxonomy" id="525245"/>
    <lineage>
        <taxon>Bacteria</taxon>
        <taxon>Bacillati</taxon>
        <taxon>Actinomycetota</taxon>
        <taxon>Actinomycetes</taxon>
        <taxon>Actinomycetales</taxon>
        <taxon>Actinomycetaceae</taxon>
        <taxon>Gleimia</taxon>
    </lineage>
</organism>
<dbReference type="PIRSF" id="PIRSF004848">
    <property type="entry name" value="YBL036c_PLPDEIII"/>
    <property type="match status" value="1"/>
</dbReference>
<keyword evidence="4" id="KW-0472">Membrane</keyword>
<evidence type="ECO:0000259" key="5">
    <source>
        <dbReference type="Pfam" id="PF01168"/>
    </source>
</evidence>
<sequence length="276" mass="30301">MVFRSAGTLYFIFSMPYHITLPCFFHSFFFLLILVNMTPNFAHIYQNVSEVLDKIQACAEMNHRHAAEIELEIAIKTRSATEALHAGLALEASGRRALLAHNRVQEAQATTPILRDGPLSSFHSVLIGNLQRNKINAAVRVFDEIESVDSLALARALSQRLDPTEQLPIMLQVNTSRELSKSGLVPEVALETALEIADLPGLLVTGFMTIGAHTTDQALIGKSFANLRAIRDEAIKHPSLKKAINLSMGMSSDFELAIAEGSTRIRIGNAVFGPRL</sequence>
<comment type="cofactor">
    <cofactor evidence="2">
        <name>pyridoxal 5'-phosphate</name>
        <dbReference type="ChEBI" id="CHEBI:597326"/>
    </cofactor>
</comment>
<dbReference type="InterPro" id="IPR011078">
    <property type="entry name" value="PyrdxlP_homeostasis"/>
</dbReference>
<dbReference type="Proteomes" id="UP000010301">
    <property type="component" value="Unassembled WGS sequence"/>
</dbReference>
<dbReference type="NCBIfam" id="TIGR00044">
    <property type="entry name" value="YggS family pyridoxal phosphate-dependent enzyme"/>
    <property type="match status" value="1"/>
</dbReference>
<keyword evidence="4" id="KW-1133">Transmembrane helix</keyword>
<evidence type="ECO:0000313" key="7">
    <source>
        <dbReference type="Proteomes" id="UP000010301"/>
    </source>
</evidence>
<evidence type="ECO:0000256" key="4">
    <source>
        <dbReference type="SAM" id="Phobius"/>
    </source>
</evidence>
<feature type="domain" description="Alanine racemase N-terminal" evidence="5">
    <location>
        <begin position="88"/>
        <end position="274"/>
    </location>
</feature>
<comment type="caution">
    <text evidence="6">The sequence shown here is derived from an EMBL/GenBank/DDBJ whole genome shotgun (WGS) entry which is preliminary data.</text>
</comment>
<dbReference type="Pfam" id="PF01168">
    <property type="entry name" value="Ala_racemase_N"/>
    <property type="match status" value="1"/>
</dbReference>
<keyword evidence="7" id="KW-1185">Reference proteome</keyword>
<dbReference type="CDD" id="cd00635">
    <property type="entry name" value="PLPDE_III_YBL036c_like"/>
    <property type="match status" value="1"/>
</dbReference>
<dbReference type="PANTHER" id="PTHR10146">
    <property type="entry name" value="PROLINE SYNTHETASE CO-TRANSCRIBED BACTERIAL HOMOLOG PROTEIN"/>
    <property type="match status" value="1"/>
</dbReference>
<dbReference type="InterPro" id="IPR029066">
    <property type="entry name" value="PLP-binding_barrel"/>
</dbReference>
<name>C0W145_9ACTO</name>
<evidence type="ECO:0000256" key="2">
    <source>
        <dbReference type="PIRSR" id="PIRSR004848-1"/>
    </source>
</evidence>
<feature type="modified residue" description="N6-(pyridoxal phosphate)lysine" evidence="2">
    <location>
        <position position="76"/>
    </location>
</feature>
<dbReference type="SUPFAM" id="SSF51419">
    <property type="entry name" value="PLP-binding barrel"/>
    <property type="match status" value="1"/>
</dbReference>
<dbReference type="Gene3D" id="3.20.20.10">
    <property type="entry name" value="Alanine racemase"/>
    <property type="match status" value="1"/>
</dbReference>
<gene>
    <name evidence="6" type="ORF">HMPREF0044_1135</name>
</gene>
<reference evidence="6 7" key="1">
    <citation type="submission" date="2009-01" db="EMBL/GenBank/DDBJ databases">
        <authorList>
            <person name="Qin X."/>
            <person name="Bachman B."/>
            <person name="Battles P."/>
            <person name="Bell A."/>
            <person name="Bess C."/>
            <person name="Bickham C."/>
            <person name="Chaboub L."/>
            <person name="Chen D."/>
            <person name="Coyle M."/>
            <person name="Deiros D.R."/>
            <person name="Dinh H."/>
            <person name="Forbes L."/>
            <person name="Fowler G."/>
            <person name="Francisco L."/>
            <person name="Fu Q."/>
            <person name="Gubbala S."/>
            <person name="Hale W."/>
            <person name="Han Y."/>
            <person name="Hemphill L."/>
            <person name="Highlander S.K."/>
            <person name="Hirani K."/>
            <person name="Hogues M."/>
            <person name="Jackson L."/>
            <person name="Jakkamsetti A."/>
            <person name="Javaid M."/>
            <person name="Jiang H."/>
            <person name="Korchina V."/>
            <person name="Kovar C."/>
            <person name="Lara F."/>
            <person name="Lee S."/>
            <person name="Mata R."/>
            <person name="Mathew T."/>
            <person name="Moen C."/>
            <person name="Morales K."/>
            <person name="Munidasa M."/>
            <person name="Nazareth L."/>
            <person name="Ngo R."/>
            <person name="Nguyen L."/>
            <person name="Okwuonu G."/>
            <person name="Ongeri F."/>
            <person name="Patil S."/>
            <person name="Petrosino J."/>
            <person name="Pham C."/>
            <person name="Pham P."/>
            <person name="Pu L.-L."/>
            <person name="Puazo M."/>
            <person name="Raj R."/>
            <person name="Reid J."/>
            <person name="Rouhana J."/>
            <person name="Saada N."/>
            <person name="Shang Y."/>
            <person name="Simmons D."/>
            <person name="Thornton R."/>
            <person name="Warren J."/>
            <person name="Weissenberger G."/>
            <person name="Zhang J."/>
            <person name="Zhang L."/>
            <person name="Zhou C."/>
            <person name="Zhu D."/>
            <person name="Muzny D."/>
            <person name="Worley K."/>
            <person name="Gibbs R."/>
        </authorList>
    </citation>
    <scope>NUCLEOTIDE SEQUENCE [LARGE SCALE GENOMIC DNA]</scope>
    <source>
        <strain evidence="6 7">DSM 15436</strain>
    </source>
</reference>
<evidence type="ECO:0000256" key="3">
    <source>
        <dbReference type="RuleBase" id="RU004514"/>
    </source>
</evidence>
<evidence type="ECO:0000313" key="6">
    <source>
        <dbReference type="EMBL" id="EEH63534.1"/>
    </source>
</evidence>
<dbReference type="STRING" id="525245.HMPREF0044_1135"/>